<evidence type="ECO:0000313" key="1">
    <source>
        <dbReference type="EMBL" id="QOI66118.1"/>
    </source>
</evidence>
<proteinExistence type="predicted"/>
<gene>
    <name evidence="1" type="primary">gp28</name>
</gene>
<organism evidence="1 2">
    <name type="scientific">Ruminococcus phage phiRg507T2_3</name>
    <dbReference type="NCBI Taxonomy" id="2772518"/>
    <lineage>
        <taxon>Viruses</taxon>
        <taxon>Duplodnaviria</taxon>
        <taxon>Heunggongvirae</taxon>
        <taxon>Uroviricota</taxon>
        <taxon>Caudoviricetes</taxon>
        <taxon>Munstervirinae</taxon>
        <taxon>Ahaonvirus</taxon>
        <taxon>Ahaonvirus 507T23</taxon>
    </lineage>
</organism>
<dbReference type="EMBL" id="MT980837">
    <property type="protein sequence ID" value="QOI66118.1"/>
    <property type="molecule type" value="Genomic_DNA"/>
</dbReference>
<name>A0AAE7MUB0_9CAUD</name>
<reference evidence="1 2" key="1">
    <citation type="submission" date="2020-09" db="EMBL/GenBank/DDBJ databases">
        <title>Temperate bacteriophages infecting mucin-degrading bacterium Ruminococcus gnavus from the human gut.</title>
        <authorList>
            <person name="Khokhlova E.V."/>
            <person name="Shkoporov A.N."/>
            <person name="Draper L.A."/>
            <person name="Kingston A.R."/>
            <person name="Forde A."/>
            <person name="Ross R.P."/>
            <person name="Hill C."/>
        </authorList>
    </citation>
    <scope>NUCLEOTIDE SEQUENCE [LARGE SCALE GENOMIC DNA]</scope>
</reference>
<evidence type="ECO:0000313" key="2">
    <source>
        <dbReference type="Proteomes" id="UP000827187"/>
    </source>
</evidence>
<sequence>MLKKIYEELVLIRKELQTIRKKSEFKDRTRRFFGENFIPTSKENKADDLMISTAQFGKMSLKWYIRMLCANVKTDPDKTLESWDD</sequence>
<protein>
    <submittedName>
        <fullName evidence="1">Uncharacterized protein</fullName>
    </submittedName>
</protein>
<accession>A0AAE7MUB0</accession>
<keyword evidence="2" id="KW-1185">Reference proteome</keyword>
<dbReference type="Proteomes" id="UP000827187">
    <property type="component" value="Segment"/>
</dbReference>